<dbReference type="GO" id="GO:0008198">
    <property type="term" value="F:ferrous iron binding"/>
    <property type="evidence" value="ECO:0007669"/>
    <property type="project" value="InterPro"/>
</dbReference>
<sequence length="312" mass="33864">MSFALAAMSHAPTLGRVDPGGTIHEEILEAIEGVKEFVAEFDPEIVVSFGPDHFNGVLYEMMPSFCIGAQAEGIGDWGTREGPLPVDSETARRLHAGVLAQGIDVPRSERLKVDHGMLQTMEFIFGEEFTKPFVPIFVNCVGLPLGPMGRIRLFGEAVGRTAEQLGERVLFLASGGLSHDPPIAVFDTAPEPVRQRLTSAVVTSEQRAEREAMIMRAAHAHARGEGDCKPVNEAFDREILRVLGSNDLAQADEWRNDWITREGGSGAQEVRTWLAAFSALSALGEYKTVDEGYWSSVPWGAGFGVVTARSLA</sequence>
<proteinExistence type="predicted"/>
<evidence type="ECO:0000259" key="1">
    <source>
        <dbReference type="Pfam" id="PF02900"/>
    </source>
</evidence>
<accession>A0A5N6BT89</accession>
<dbReference type="GO" id="GO:0047070">
    <property type="term" value="F:3-carboxyethylcatechol 2,3-dioxygenase activity"/>
    <property type="evidence" value="ECO:0007669"/>
    <property type="project" value="UniProtKB-EC"/>
</dbReference>
<dbReference type="Pfam" id="PF02900">
    <property type="entry name" value="LigB"/>
    <property type="match status" value="1"/>
</dbReference>
<dbReference type="AlphaFoldDB" id="A0A5N6BT89"/>
<evidence type="ECO:0000313" key="3">
    <source>
        <dbReference type="Proteomes" id="UP000313066"/>
    </source>
</evidence>
<evidence type="ECO:0000313" key="2">
    <source>
        <dbReference type="EMBL" id="KAB8183678.1"/>
    </source>
</evidence>
<reference evidence="2 3" key="1">
    <citation type="submission" date="2019-10" db="EMBL/GenBank/DDBJ databases">
        <title>Nonomuraea sp. nov., isolated from Phyllanthus amarus.</title>
        <authorList>
            <person name="Klykleung N."/>
            <person name="Tanasupawat S."/>
        </authorList>
    </citation>
    <scope>NUCLEOTIDE SEQUENCE [LARGE SCALE GENOMIC DNA]</scope>
    <source>
        <strain evidence="2 3">CR1-09</strain>
    </source>
</reference>
<keyword evidence="2" id="KW-0560">Oxidoreductase</keyword>
<comment type="caution">
    <text evidence="2">The sequence shown here is derived from an EMBL/GenBank/DDBJ whole genome shotgun (WGS) entry which is preliminary data.</text>
</comment>
<dbReference type="Proteomes" id="UP000313066">
    <property type="component" value="Unassembled WGS sequence"/>
</dbReference>
<dbReference type="InterPro" id="IPR004183">
    <property type="entry name" value="Xdiol_dOase_suB"/>
</dbReference>
<dbReference type="EC" id="1.13.11.16" evidence="2"/>
<dbReference type="SUPFAM" id="SSF53213">
    <property type="entry name" value="LigB-like"/>
    <property type="match status" value="1"/>
</dbReference>
<feature type="domain" description="Extradiol ring-cleavage dioxygenase class III enzyme subunit B" evidence="1">
    <location>
        <begin position="6"/>
        <end position="291"/>
    </location>
</feature>
<name>A0A5N6BT89_9ACTN</name>
<keyword evidence="3" id="KW-1185">Reference proteome</keyword>
<gene>
    <name evidence="2" type="ORF">FH610_018600</name>
</gene>
<keyword evidence="2" id="KW-0223">Dioxygenase</keyword>
<protein>
    <submittedName>
        <fullName evidence="2">3-carboxyethylcatechol 2,3-dioxygenase</fullName>
        <ecNumber evidence="2">1.13.11.16</ecNumber>
    </submittedName>
</protein>
<dbReference type="NCBIfam" id="NF009910">
    <property type="entry name" value="PRK13370.1-4"/>
    <property type="match status" value="1"/>
</dbReference>
<organism evidence="2 3">
    <name type="scientific">Microbispora catharanthi</name>
    <dbReference type="NCBI Taxonomy" id="1712871"/>
    <lineage>
        <taxon>Bacteria</taxon>
        <taxon>Bacillati</taxon>
        <taxon>Actinomycetota</taxon>
        <taxon>Actinomycetes</taxon>
        <taxon>Streptosporangiales</taxon>
        <taxon>Streptosporangiaceae</taxon>
        <taxon>Microbispora</taxon>
    </lineage>
</organism>
<dbReference type="Gene3D" id="3.40.830.10">
    <property type="entry name" value="LigB-like"/>
    <property type="match status" value="1"/>
</dbReference>
<dbReference type="EMBL" id="VDMA02000009">
    <property type="protein sequence ID" value="KAB8183678.1"/>
    <property type="molecule type" value="Genomic_DNA"/>
</dbReference>